<evidence type="ECO:0000256" key="12">
    <source>
        <dbReference type="HAMAP-Rule" id="MF_01576"/>
    </source>
</evidence>
<evidence type="ECO:0000313" key="15">
    <source>
        <dbReference type="EMBL" id="ETD25242.1"/>
    </source>
</evidence>
<dbReference type="GO" id="GO:0004477">
    <property type="term" value="F:methenyltetrahydrofolate cyclohydrolase activity"/>
    <property type="evidence" value="ECO:0007669"/>
    <property type="project" value="UniProtKB-UniRule"/>
</dbReference>
<keyword evidence="10 12" id="KW-0486">Methionine biosynthesis</keyword>
<organism evidence="15 16">
    <name type="scientific">Helicobacter macacae MIT 99-5501</name>
    <dbReference type="NCBI Taxonomy" id="1357400"/>
    <lineage>
        <taxon>Bacteria</taxon>
        <taxon>Pseudomonadati</taxon>
        <taxon>Campylobacterota</taxon>
        <taxon>Epsilonproteobacteria</taxon>
        <taxon>Campylobacterales</taxon>
        <taxon>Helicobacteraceae</taxon>
        <taxon>Helicobacter</taxon>
    </lineage>
</organism>
<gene>
    <name evidence="12" type="primary">folD</name>
    <name evidence="15" type="ORF">HMPREF2086_00582</name>
</gene>
<evidence type="ECO:0000256" key="8">
    <source>
        <dbReference type="ARBA" id="ARBA00023002"/>
    </source>
</evidence>
<keyword evidence="16" id="KW-1185">Reference proteome</keyword>
<dbReference type="GO" id="GO:0000105">
    <property type="term" value="P:L-histidine biosynthetic process"/>
    <property type="evidence" value="ECO:0007669"/>
    <property type="project" value="UniProtKB-KW"/>
</dbReference>
<keyword evidence="4 12" id="KW-0028">Amino-acid biosynthesis</keyword>
<dbReference type="Proteomes" id="UP000018731">
    <property type="component" value="Unassembled WGS sequence"/>
</dbReference>
<keyword evidence="11 12" id="KW-0511">Multifunctional enzyme</keyword>
<evidence type="ECO:0000259" key="13">
    <source>
        <dbReference type="Pfam" id="PF00763"/>
    </source>
</evidence>
<evidence type="ECO:0000259" key="14">
    <source>
        <dbReference type="Pfam" id="PF02882"/>
    </source>
</evidence>
<accession>V8CDR3</accession>
<dbReference type="EC" id="1.5.1.5" evidence="12"/>
<dbReference type="HOGENOM" id="CLU_034045_2_1_7"/>
<dbReference type="PROSITE" id="PS00767">
    <property type="entry name" value="THF_DHG_CYH_2"/>
    <property type="match status" value="1"/>
</dbReference>
<evidence type="ECO:0000256" key="5">
    <source>
        <dbReference type="ARBA" id="ARBA00022755"/>
    </source>
</evidence>
<dbReference type="EMBL" id="AZJI01000001">
    <property type="protein sequence ID" value="ETD25242.1"/>
    <property type="molecule type" value="Genomic_DNA"/>
</dbReference>
<comment type="similarity">
    <text evidence="12">Belongs to the tetrahydrofolate dehydrogenase/cyclohydrolase family.</text>
</comment>
<dbReference type="PANTHER" id="PTHR48099:SF5">
    <property type="entry name" value="C-1-TETRAHYDROFOLATE SYNTHASE, CYTOPLASMIC"/>
    <property type="match status" value="1"/>
</dbReference>
<feature type="binding site" evidence="12">
    <location>
        <position position="244"/>
    </location>
    <ligand>
        <name>NADP(+)</name>
        <dbReference type="ChEBI" id="CHEBI:58349"/>
    </ligand>
</feature>
<dbReference type="FunFam" id="3.40.50.720:FF:000094">
    <property type="entry name" value="Bifunctional protein FolD"/>
    <property type="match status" value="1"/>
</dbReference>
<evidence type="ECO:0000256" key="3">
    <source>
        <dbReference type="ARBA" id="ARBA00022563"/>
    </source>
</evidence>
<comment type="subunit">
    <text evidence="2 12">Homodimer.</text>
</comment>
<sequence>MTILDGKSLSLSIQDSLKSQVANLNPKPKLVVILVGEDAPSLAYVNMKAKACQNVGIIGEVLRFSQESSQEQILKEIARLNADKSVNGILVQLPLPKHFDTHEILQSIAPHKDVDGFHPINVGRVQCGLEKQNTKQDKNSAPYDSADIGFSPATPLGVMELLKAYNIELQGKNVAIIGASNIVGKPLAQLMLNAGATISICHIFTRDISVFTRNADIVCVGVGKVNLITKEHIKEGAIIIDIGINRLDDGKLCGDVDFENVSKKASFITPVPGGVGPMTIAALLQNTLKAYHIQNPQNL</sequence>
<comment type="pathway">
    <text evidence="1 12">One-carbon metabolism; tetrahydrofolate interconversion.</text>
</comment>
<evidence type="ECO:0000256" key="11">
    <source>
        <dbReference type="ARBA" id="ARBA00023268"/>
    </source>
</evidence>
<dbReference type="STRING" id="1357400.HMPREF2086_00582"/>
<evidence type="ECO:0000256" key="9">
    <source>
        <dbReference type="ARBA" id="ARBA00023102"/>
    </source>
</evidence>
<name>V8CDR3_9HELI</name>
<evidence type="ECO:0000256" key="4">
    <source>
        <dbReference type="ARBA" id="ARBA00022605"/>
    </source>
</evidence>
<dbReference type="GO" id="GO:0006164">
    <property type="term" value="P:purine nucleotide biosynthetic process"/>
    <property type="evidence" value="ECO:0007669"/>
    <property type="project" value="UniProtKB-KW"/>
</dbReference>
<dbReference type="PRINTS" id="PR00085">
    <property type="entry name" value="THFDHDRGNASE"/>
</dbReference>
<dbReference type="CDD" id="cd01080">
    <property type="entry name" value="NAD_bind_m-THF_DH_Cyclohyd"/>
    <property type="match status" value="1"/>
</dbReference>
<evidence type="ECO:0000256" key="1">
    <source>
        <dbReference type="ARBA" id="ARBA00004777"/>
    </source>
</evidence>
<dbReference type="InterPro" id="IPR000672">
    <property type="entry name" value="THF_DH/CycHdrlase"/>
</dbReference>
<dbReference type="SUPFAM" id="SSF51735">
    <property type="entry name" value="NAD(P)-binding Rossmann-fold domains"/>
    <property type="match status" value="1"/>
</dbReference>
<keyword evidence="8 12" id="KW-0560">Oxidoreductase</keyword>
<dbReference type="InterPro" id="IPR036291">
    <property type="entry name" value="NAD(P)-bd_dom_sf"/>
</dbReference>
<comment type="catalytic activity">
    <reaction evidence="12">
        <text>(6R)-5,10-methenyltetrahydrofolate + H2O = (6R)-10-formyltetrahydrofolate + H(+)</text>
        <dbReference type="Rhea" id="RHEA:23700"/>
        <dbReference type="ChEBI" id="CHEBI:15377"/>
        <dbReference type="ChEBI" id="CHEBI:15378"/>
        <dbReference type="ChEBI" id="CHEBI:57455"/>
        <dbReference type="ChEBI" id="CHEBI:195366"/>
        <dbReference type="EC" id="3.5.4.9"/>
    </reaction>
</comment>
<dbReference type="GO" id="GO:0035999">
    <property type="term" value="P:tetrahydrofolate interconversion"/>
    <property type="evidence" value="ECO:0007669"/>
    <property type="project" value="UniProtKB-UniRule"/>
</dbReference>
<dbReference type="InterPro" id="IPR046346">
    <property type="entry name" value="Aminoacid_DH-like_N_sf"/>
</dbReference>
<dbReference type="InterPro" id="IPR020867">
    <property type="entry name" value="THF_DH/CycHdrlase_CS"/>
</dbReference>
<dbReference type="PANTHER" id="PTHR48099">
    <property type="entry name" value="C-1-TETRAHYDROFOLATE SYNTHASE, CYTOPLASMIC-RELATED"/>
    <property type="match status" value="1"/>
</dbReference>
<comment type="caution">
    <text evidence="15">The sequence shown here is derived from an EMBL/GenBank/DDBJ whole genome shotgun (WGS) entry which is preliminary data.</text>
</comment>
<dbReference type="PATRIC" id="fig|1357400.3.peg.798"/>
<dbReference type="OrthoDB" id="9803580at2"/>
<dbReference type="GO" id="GO:0005829">
    <property type="term" value="C:cytosol"/>
    <property type="evidence" value="ECO:0007669"/>
    <property type="project" value="TreeGrafter"/>
</dbReference>
<dbReference type="AlphaFoldDB" id="V8CDR3"/>
<dbReference type="Pfam" id="PF00763">
    <property type="entry name" value="THF_DHG_CYH"/>
    <property type="match status" value="1"/>
</dbReference>
<keyword evidence="7 12" id="KW-0521">NADP</keyword>
<evidence type="ECO:0000256" key="6">
    <source>
        <dbReference type="ARBA" id="ARBA00022801"/>
    </source>
</evidence>
<dbReference type="HAMAP" id="MF_01576">
    <property type="entry name" value="THF_DHG_CYH"/>
    <property type="match status" value="1"/>
</dbReference>
<comment type="function">
    <text evidence="12">Catalyzes the oxidation of 5,10-methylenetetrahydrofolate to 5,10-methenyltetrahydrofolate and then the hydrolysis of 5,10-methenyltetrahydrofolate to 10-formyltetrahydrofolate.</text>
</comment>
<feature type="domain" description="Tetrahydrofolate dehydrogenase/cyclohydrolase NAD(P)-binding" evidence="14">
    <location>
        <begin position="152"/>
        <end position="293"/>
    </location>
</feature>
<reference evidence="15 16" key="1">
    <citation type="journal article" date="2014" name="Genome Announc.">
        <title>Draft genome sequences of six enterohepatic helicobacter species isolated from humans and one from rhesus macaques.</title>
        <authorList>
            <person name="Shen Z."/>
            <person name="Sheh A."/>
            <person name="Young S.K."/>
            <person name="Abouelliel A."/>
            <person name="Ward D.V."/>
            <person name="Earl A.M."/>
            <person name="Fox J.G."/>
        </authorList>
    </citation>
    <scope>NUCLEOTIDE SEQUENCE [LARGE SCALE GENOMIC DNA]</scope>
    <source>
        <strain evidence="15 16">MIT 99-5501</strain>
    </source>
</reference>
<dbReference type="GO" id="GO:0004488">
    <property type="term" value="F:methylenetetrahydrofolate dehydrogenase (NADP+) activity"/>
    <property type="evidence" value="ECO:0007669"/>
    <property type="project" value="UniProtKB-UniRule"/>
</dbReference>
<feature type="domain" description="Tetrahydrofolate dehydrogenase/cyclohydrolase catalytic" evidence="13">
    <location>
        <begin position="4"/>
        <end position="115"/>
    </location>
</feature>
<evidence type="ECO:0000256" key="10">
    <source>
        <dbReference type="ARBA" id="ARBA00023167"/>
    </source>
</evidence>
<dbReference type="RefSeq" id="WP_023927307.1">
    <property type="nucleotide sequence ID" value="NZ_KI669454.1"/>
</dbReference>
<protein>
    <recommendedName>
        <fullName evidence="12">Bifunctional protein FolD</fullName>
    </recommendedName>
    <domain>
        <recommendedName>
            <fullName evidence="12">Methylenetetrahydrofolate dehydrogenase</fullName>
            <ecNumber evidence="12">1.5.1.5</ecNumber>
        </recommendedName>
    </domain>
    <domain>
        <recommendedName>
            <fullName evidence="12">Methenyltetrahydrofolate cyclohydrolase</fullName>
            <ecNumber evidence="12">3.5.4.9</ecNumber>
        </recommendedName>
    </domain>
</protein>
<dbReference type="SUPFAM" id="SSF53223">
    <property type="entry name" value="Aminoacid dehydrogenase-like, N-terminal domain"/>
    <property type="match status" value="1"/>
</dbReference>
<feature type="binding site" evidence="12">
    <location>
        <begin position="178"/>
        <end position="180"/>
    </location>
    <ligand>
        <name>NADP(+)</name>
        <dbReference type="ChEBI" id="CHEBI:58349"/>
    </ligand>
</feature>
<dbReference type="GO" id="GO:0009086">
    <property type="term" value="P:methionine biosynthetic process"/>
    <property type="evidence" value="ECO:0007669"/>
    <property type="project" value="UniProtKB-KW"/>
</dbReference>
<dbReference type="InterPro" id="IPR020630">
    <property type="entry name" value="THF_DH/CycHdrlase_cat_dom"/>
</dbReference>
<evidence type="ECO:0000256" key="2">
    <source>
        <dbReference type="ARBA" id="ARBA00011738"/>
    </source>
</evidence>
<keyword evidence="3 12" id="KW-0554">One-carbon metabolism</keyword>
<dbReference type="Gene3D" id="3.40.50.720">
    <property type="entry name" value="NAD(P)-binding Rossmann-like Domain"/>
    <property type="match status" value="1"/>
</dbReference>
<proteinExistence type="inferred from homology"/>
<dbReference type="PROSITE" id="PS00766">
    <property type="entry name" value="THF_DHG_CYH_1"/>
    <property type="match status" value="1"/>
</dbReference>
<dbReference type="Pfam" id="PF02882">
    <property type="entry name" value="THF_DHG_CYH_C"/>
    <property type="match status" value="1"/>
</dbReference>
<dbReference type="UniPathway" id="UPA00193"/>
<dbReference type="Gene3D" id="3.40.50.10860">
    <property type="entry name" value="Leucine Dehydrogenase, chain A, domain 1"/>
    <property type="match status" value="1"/>
</dbReference>
<dbReference type="FunFam" id="3.40.50.10860:FF:000005">
    <property type="entry name" value="C-1-tetrahydrofolate synthase, cytoplasmic, putative"/>
    <property type="match status" value="1"/>
</dbReference>
<keyword evidence="6 12" id="KW-0378">Hydrolase</keyword>
<evidence type="ECO:0000256" key="7">
    <source>
        <dbReference type="ARBA" id="ARBA00022857"/>
    </source>
</evidence>
<feature type="binding site" evidence="12">
    <location>
        <position position="203"/>
    </location>
    <ligand>
        <name>NADP(+)</name>
        <dbReference type="ChEBI" id="CHEBI:58349"/>
    </ligand>
</feature>
<evidence type="ECO:0000313" key="16">
    <source>
        <dbReference type="Proteomes" id="UP000018731"/>
    </source>
</evidence>
<comment type="catalytic activity">
    <reaction evidence="12">
        <text>(6R)-5,10-methylene-5,6,7,8-tetrahydrofolate + NADP(+) = (6R)-5,10-methenyltetrahydrofolate + NADPH</text>
        <dbReference type="Rhea" id="RHEA:22812"/>
        <dbReference type="ChEBI" id="CHEBI:15636"/>
        <dbReference type="ChEBI" id="CHEBI:57455"/>
        <dbReference type="ChEBI" id="CHEBI:57783"/>
        <dbReference type="ChEBI" id="CHEBI:58349"/>
        <dbReference type="EC" id="1.5.1.5"/>
    </reaction>
</comment>
<dbReference type="EC" id="3.5.4.9" evidence="12"/>
<keyword evidence="5 12" id="KW-0658">Purine biosynthesis</keyword>
<dbReference type="eggNOG" id="COG0190">
    <property type="taxonomic scope" value="Bacteria"/>
</dbReference>
<keyword evidence="9 12" id="KW-0368">Histidine biosynthesis</keyword>
<dbReference type="InterPro" id="IPR020631">
    <property type="entry name" value="THF_DH/CycHdrlase_NAD-bd_dom"/>
</dbReference>